<feature type="compositionally biased region" description="Basic and acidic residues" evidence="1">
    <location>
        <begin position="76"/>
        <end position="85"/>
    </location>
</feature>
<organism evidence="2">
    <name type="scientific">Arion vulgaris</name>
    <dbReference type="NCBI Taxonomy" id="1028688"/>
    <lineage>
        <taxon>Eukaryota</taxon>
        <taxon>Metazoa</taxon>
        <taxon>Spiralia</taxon>
        <taxon>Lophotrochozoa</taxon>
        <taxon>Mollusca</taxon>
        <taxon>Gastropoda</taxon>
        <taxon>Heterobranchia</taxon>
        <taxon>Euthyneura</taxon>
        <taxon>Panpulmonata</taxon>
        <taxon>Eupulmonata</taxon>
        <taxon>Stylommatophora</taxon>
        <taxon>Helicina</taxon>
        <taxon>Arionoidea</taxon>
        <taxon>Arionidae</taxon>
        <taxon>Arion</taxon>
    </lineage>
</organism>
<protein>
    <submittedName>
        <fullName evidence="2">Uncharacterized protein</fullName>
    </submittedName>
</protein>
<proteinExistence type="predicted"/>
<dbReference type="AlphaFoldDB" id="A0A0B6YLW0"/>
<evidence type="ECO:0000313" key="2">
    <source>
        <dbReference type="EMBL" id="CEK57172.1"/>
    </source>
</evidence>
<reference evidence="2" key="1">
    <citation type="submission" date="2014-12" db="EMBL/GenBank/DDBJ databases">
        <title>Insight into the proteome of Arion vulgaris.</title>
        <authorList>
            <person name="Aradska J."/>
            <person name="Bulat T."/>
            <person name="Smidak R."/>
            <person name="Sarate P."/>
            <person name="Gangsoo J."/>
            <person name="Sialana F."/>
            <person name="Bilban M."/>
            <person name="Lubec G."/>
        </authorList>
    </citation>
    <scope>NUCLEOTIDE SEQUENCE</scope>
    <source>
        <tissue evidence="2">Skin</tissue>
    </source>
</reference>
<feature type="non-terminal residue" evidence="2">
    <location>
        <position position="1"/>
    </location>
</feature>
<feature type="non-terminal residue" evidence="2">
    <location>
        <position position="103"/>
    </location>
</feature>
<dbReference type="EMBL" id="HACG01010307">
    <property type="protein sequence ID" value="CEK57172.1"/>
    <property type="molecule type" value="Transcribed_RNA"/>
</dbReference>
<sequence>CCFHLNLLHYPFSYMFRAPAMLMPHEATVDHHSVHEAESQAAVHRSRSSSDAAFETPVNKRQRAVGDLPHAWAEAPREMVHIHDDGDSEEERSLSPLSNSSPD</sequence>
<accession>A0A0B6YLW0</accession>
<evidence type="ECO:0000256" key="1">
    <source>
        <dbReference type="SAM" id="MobiDB-lite"/>
    </source>
</evidence>
<feature type="region of interest" description="Disordered" evidence="1">
    <location>
        <begin position="76"/>
        <end position="103"/>
    </location>
</feature>
<name>A0A0B6YLW0_9EUPU</name>
<gene>
    <name evidence="2" type="primary">ORF29462</name>
</gene>
<feature type="region of interest" description="Disordered" evidence="1">
    <location>
        <begin position="32"/>
        <end position="61"/>
    </location>
</feature>